<feature type="chain" id="PRO_5030544871" evidence="4">
    <location>
        <begin position="39"/>
        <end position="1213"/>
    </location>
</feature>
<feature type="domain" description="LamG-like jellyroll fold" evidence="5">
    <location>
        <begin position="1041"/>
        <end position="1197"/>
    </location>
</feature>
<dbReference type="SUPFAM" id="SSF49899">
    <property type="entry name" value="Concanavalin A-like lectins/glucanases"/>
    <property type="match status" value="2"/>
</dbReference>
<evidence type="ECO:0000256" key="1">
    <source>
        <dbReference type="ARBA" id="ARBA00022729"/>
    </source>
</evidence>
<keyword evidence="7" id="KW-1185">Reference proteome</keyword>
<dbReference type="InterPro" id="IPR013320">
    <property type="entry name" value="ConA-like_dom_sf"/>
</dbReference>
<name>A0A7X1MEK8_9ACTN</name>
<feature type="domain" description="LamG-like jellyroll fold" evidence="5">
    <location>
        <begin position="817"/>
        <end position="957"/>
    </location>
</feature>
<comment type="caution">
    <text evidence="6">The sequence shown here is derived from an EMBL/GenBank/DDBJ whole genome shotgun (WGS) entry which is preliminary data.</text>
</comment>
<dbReference type="AlphaFoldDB" id="A0A7X1MEK8"/>
<keyword evidence="1 4" id="KW-0732">Signal</keyword>
<dbReference type="EMBL" id="JACMSF010000116">
    <property type="protein sequence ID" value="MBC2908151.1"/>
    <property type="molecule type" value="Genomic_DNA"/>
</dbReference>
<organism evidence="6 7">
    <name type="scientific">Streptomyces cupreus</name>
    <dbReference type="NCBI Taxonomy" id="2759956"/>
    <lineage>
        <taxon>Bacteria</taxon>
        <taxon>Bacillati</taxon>
        <taxon>Actinomycetota</taxon>
        <taxon>Actinomycetes</taxon>
        <taxon>Kitasatosporales</taxon>
        <taxon>Streptomycetaceae</taxon>
        <taxon>Streptomyces</taxon>
    </lineage>
</organism>
<protein>
    <submittedName>
        <fullName evidence="6">LamG domain-containing protein</fullName>
    </submittedName>
</protein>
<keyword evidence="2" id="KW-1015">Disulfide bond</keyword>
<evidence type="ECO:0000313" key="7">
    <source>
        <dbReference type="Proteomes" id="UP000584670"/>
    </source>
</evidence>
<dbReference type="Proteomes" id="UP000584670">
    <property type="component" value="Unassembled WGS sequence"/>
</dbReference>
<dbReference type="PANTHER" id="PTHR46943:SF1">
    <property type="entry name" value="PENTRAXIN-RELATED PROTEIN PTX3"/>
    <property type="match status" value="1"/>
</dbReference>
<dbReference type="Pfam" id="PF13385">
    <property type="entry name" value="Laminin_G_3"/>
    <property type="match status" value="2"/>
</dbReference>
<dbReference type="Gene3D" id="2.60.120.200">
    <property type="match status" value="2"/>
</dbReference>
<reference evidence="6 7" key="1">
    <citation type="submission" date="2020-08" db="EMBL/GenBank/DDBJ databases">
        <title>Streptomyces sp. PSKA01 genome sequencing and assembly.</title>
        <authorList>
            <person name="Mandal S."/>
            <person name="Maiti P.K."/>
            <person name="Das P."/>
        </authorList>
    </citation>
    <scope>NUCLEOTIDE SEQUENCE [LARGE SCALE GENOMIC DNA]</scope>
    <source>
        <strain evidence="6 7">PSKA01</strain>
    </source>
</reference>
<dbReference type="GO" id="GO:0006955">
    <property type="term" value="P:immune response"/>
    <property type="evidence" value="ECO:0007669"/>
    <property type="project" value="InterPro"/>
</dbReference>
<proteinExistence type="predicted"/>
<dbReference type="InterPro" id="IPR006558">
    <property type="entry name" value="LamG-like"/>
</dbReference>
<feature type="region of interest" description="Disordered" evidence="3">
    <location>
        <begin position="36"/>
        <end position="74"/>
    </location>
</feature>
<evidence type="ECO:0000259" key="5">
    <source>
        <dbReference type="SMART" id="SM00560"/>
    </source>
</evidence>
<feature type="signal peptide" evidence="4">
    <location>
        <begin position="1"/>
        <end position="38"/>
    </location>
</feature>
<evidence type="ECO:0000256" key="3">
    <source>
        <dbReference type="SAM" id="MobiDB-lite"/>
    </source>
</evidence>
<sequence>MGVGQHRRRRRRPASSAIGAALSAAVLGSLLGGAPASAVESDGGVETSVGEASALPADEASKGKAFWEDDGPPAASAELKASRKAVETKQRVEVQGLTSETNQVFANPDGTFTAESSAGVERVRKGDVWAPVDTTLVRQSDGTLAPRAAHDVALSGGGQDDPLVRFERDGRAYEVFSPWPLPEPMLDGSHAVYKAVRPDVDLVVQVLPDGFTQNLVVHTPEAAAALGTINYPVKTEGLQVRTEDSVTALVDDGGRPAFISGAPLMWDSGPSATVTSNTTTSRTAAASSADAAEAVDPVDAVTPHAQARTALANASLAADKLTLVPDQEFLTDPDISYPIVIDPPTVSAKLVGWTSLWSNSPGTSFWNTSHALGVGYDAYVDNKKVRSLFQFDTRAVAGKKILNADFSAYEIWSANCTKKDIELWRTSTISSARTWSSPPSWKSRVDTVSAAKGYSASCPDGSVEFDATAAVAYTAKAKDTTTTLGLRADETDPIAWKQFMSPKDDRITAERKPKLSITYVSVPNTAPSNVKLSDPKTACSASTSPAYIRDTTPTMTATPTSADGSNAVLRPNYELYTEGSSDIRTASPSAWTASGTANPYTITSALVDGTTYHFRARTQYKYTYNGTTGYVYGPWSASCYFRVDNNGPLQPTVTSVGDVYPECAGETCASSPETGSVGMTGQFKITAGSSDVRRYVSSLNGFKVDDKTYSVNTTSHTVSITPNERMSNLLRVETYDAAGNRGTTKDYLFNVAKPSAPIGTWKLDENTGTTAANSQGTSYPLTLNTASWAAKGRNQAAWKGTGSSYAATTGPVVNTSGSFAISAWAKLDRTDVISTVANQNGTNVGAFQLYYSASYGTWVFNRYDQDVAAGATIVRAIGTTPPVVGAWTHLLGVYDRQEQELRLYVNGRLEATTAYTTPWAANGPFEIGRMKVSAGPSSYFNGELDQVQAYNRVVFPDELAPLVNLEDPATGQPRAELLAHWQMDETSGTSSADATGRGNTLTLQPGAAFTTTADYGHGNVVELDEPSGGHLTAAVPVDESGSFTVAGWVNLAAQSRLEDTTRAHSPTVFAHPGQQRNSFRLWYRQEIGQAVGDWNFGAWETDVAGAPGAFQTSDEVNPPSGWIHVVGVYDSANRSAKLYVTGERQGAEEGVLVEEMFQPTGPLMMGRSRRHDTGTLGNPLPGQLDEMRVYAGVLSEQEISELSKVDEPPVDIG</sequence>
<evidence type="ECO:0000256" key="4">
    <source>
        <dbReference type="SAM" id="SignalP"/>
    </source>
</evidence>
<dbReference type="InterPro" id="IPR042837">
    <property type="entry name" value="PTX3"/>
</dbReference>
<gene>
    <name evidence="6" type="ORF">H4N64_43025</name>
</gene>
<dbReference type="SMART" id="SM00560">
    <property type="entry name" value="LamGL"/>
    <property type="match status" value="2"/>
</dbReference>
<dbReference type="PANTHER" id="PTHR46943">
    <property type="entry name" value="PENTRAXIN-RELATED PROTEIN PTX3"/>
    <property type="match status" value="1"/>
</dbReference>
<accession>A0A7X1MEK8</accession>
<evidence type="ECO:0000313" key="6">
    <source>
        <dbReference type="EMBL" id="MBC2908151.1"/>
    </source>
</evidence>
<evidence type="ECO:0000256" key="2">
    <source>
        <dbReference type="ARBA" id="ARBA00023157"/>
    </source>
</evidence>